<reference evidence="6" key="1">
    <citation type="submission" date="2023-06" db="EMBL/GenBank/DDBJ databases">
        <authorList>
            <person name="Noh H."/>
        </authorList>
    </citation>
    <scope>NUCLEOTIDE SEQUENCE</scope>
    <source>
        <strain evidence="6">DUCC20226</strain>
    </source>
</reference>
<evidence type="ECO:0000256" key="3">
    <source>
        <dbReference type="ARBA" id="ARBA00023054"/>
    </source>
</evidence>
<name>A0AAD9VYC0_PHOAM</name>
<dbReference type="InterPro" id="IPR027417">
    <property type="entry name" value="P-loop_NTPase"/>
</dbReference>
<comment type="caution">
    <text evidence="6">The sequence shown here is derived from an EMBL/GenBank/DDBJ whole genome shotgun (WGS) entry which is preliminary data.</text>
</comment>
<dbReference type="InterPro" id="IPR003959">
    <property type="entry name" value="ATPase_AAA_core"/>
</dbReference>
<comment type="similarity">
    <text evidence="1">Belongs to the ATG14 family.</text>
</comment>
<dbReference type="Pfam" id="PF00004">
    <property type="entry name" value="AAA"/>
    <property type="match status" value="1"/>
</dbReference>
<dbReference type="Pfam" id="PF23232">
    <property type="entry name" value="AAA_lid_13"/>
    <property type="match status" value="1"/>
</dbReference>
<dbReference type="GO" id="GO:0005524">
    <property type="term" value="F:ATP binding"/>
    <property type="evidence" value="ECO:0007669"/>
    <property type="project" value="InterPro"/>
</dbReference>
<keyword evidence="3" id="KW-0175">Coiled coil</keyword>
<accession>A0AAD9VYC0</accession>
<dbReference type="Pfam" id="PF22942">
    <property type="entry name" value="DUF7025"/>
    <property type="match status" value="1"/>
</dbReference>
<dbReference type="InterPro" id="IPR003593">
    <property type="entry name" value="AAA+_ATPase"/>
</dbReference>
<dbReference type="CDD" id="cd19481">
    <property type="entry name" value="RecA-like_protease"/>
    <property type="match status" value="1"/>
</dbReference>
<dbReference type="GO" id="GO:0005737">
    <property type="term" value="C:cytoplasm"/>
    <property type="evidence" value="ECO:0007669"/>
    <property type="project" value="UniProtKB-ARBA"/>
</dbReference>
<feature type="region of interest" description="Disordered" evidence="4">
    <location>
        <begin position="352"/>
        <end position="380"/>
    </location>
</feature>
<dbReference type="SMART" id="SM00382">
    <property type="entry name" value="AAA"/>
    <property type="match status" value="1"/>
</dbReference>
<organism evidence="6 7">
    <name type="scientific">Phomopsis amygdali</name>
    <name type="common">Fusicoccum amygdali</name>
    <dbReference type="NCBI Taxonomy" id="1214568"/>
    <lineage>
        <taxon>Eukaryota</taxon>
        <taxon>Fungi</taxon>
        <taxon>Dikarya</taxon>
        <taxon>Ascomycota</taxon>
        <taxon>Pezizomycotina</taxon>
        <taxon>Sordariomycetes</taxon>
        <taxon>Sordariomycetidae</taxon>
        <taxon>Diaporthales</taxon>
        <taxon>Diaporthaceae</taxon>
        <taxon>Diaporthe</taxon>
    </lineage>
</organism>
<sequence length="1305" mass="146460">MNCDICNRLHHPQKLPFLCAVDARNQLYASRIAHATALIENEALSGEISSALTSLDPPSSDGAAGKTVHLERLRSEEAQAADRTSQIIAQADKLRTEVEAARREIEERKKNNSRRKTDLAEASNGLESRRSRHVDEAERAIQMTKYKWNRSFENMAATRSYLCMEAARLYGLHRIKKGNSVKFELAGIEMIELPGMITASPEAISTSLAHISHILMLASHYLAIRLPAEVTLPHRDYPRPTIFSLASSHRHGEVPFPGTVLLPPSEPRDHNQRHVPRPRPLYIDRPLLALAKEDPSTYSLFIEGVVLLAYDIAWACCTQGVPIGDKTSYEDVCNMGRNLYNLLIGNQLTNNPAARLVQPPPSPDTSGIPESSESVKDNFGGNAKPMMGRYSHGTIHTFLGSAEGNEFTRGFKLPNPVKLADRLKKKMLSDADGLDWEMLNDDAWAVEEPMEEGVQGRGKQAGESGQRLFGVESVMSTRTALDSTVADFAQVSLDEASSPEKPRPSGTSGWTKLKSSYANFRRCTIDDGASSIASFEDVGVNRLSGTQSAQVNSCSNTKGDTGNGAVADIRYVLHYKRKGNIVESRQSNKPFSNVSMNRTEDEDSGVKKPVIEVITTVSERVNKRVGSRRRDYYDSGSDFSSPDEDDFDVNMNMKKVKKTEIIVHSKHLINAFRAVIGSYPGIDLLGDTILFEAPYYALAHHRDALSRYRIAQPPSHNDEYAATTAKHIGVLLDFLDKSYGDRIREEEVRHRRSTPVATCDWLWLLFKPGEVVYKELHNIWVPFIIDRVVHNYARDGELRRYEVECWGIHFSEGKMRRYTKSFDIMSFSGEQPICSLEVIPATFFPEDLGKQGGLPMAERQIAMGKLYWELAKRPAYKEHDGQVVMRNGEKTGYNTGRVIIDAEGYDRFSMGPSNGPQRQPMSPTRLLPPPPPFRPLTQLGPYCGCQACGKERDDRPGPFANFEDLNPLTDAPPKNDLYFLVCSPKIPAFVLSDRQWGQVSIDHLSDVKCDTEAFKYLVLDEGVKSTVKALIGKFASLDGQVSPWPHDFVRNKGEGRIFLLHGSPGVGKTCTAECVAELTRRPLLSLTSGDISTSMSSWSVEQNLHYFLTLGERYGALVLLDEADVYLEERRARDLRRNGLVSIFLRALEYYRGVLFLTTNRVESFDPAFTSRIHVALHYKRLGDVDRARIWANNFDRLERDSAGKVYITPGAKELVFDHRVDGEVNVLRWNGREIRNALQTAVALAETEALEEGLERVSIAARHIRQVVKMSRGFKEYMIKRRGYDSDDDEEEEGEESEDENREE</sequence>
<dbReference type="InterPro" id="IPR056599">
    <property type="entry name" value="AAA_lid_fung"/>
</dbReference>
<dbReference type="InterPro" id="IPR018791">
    <property type="entry name" value="UV_resistance/autophagy_Atg14"/>
</dbReference>
<dbReference type="EMBL" id="JAUJFL010000010">
    <property type="protein sequence ID" value="KAK2596883.1"/>
    <property type="molecule type" value="Genomic_DNA"/>
</dbReference>
<evidence type="ECO:0000313" key="6">
    <source>
        <dbReference type="EMBL" id="KAK2596883.1"/>
    </source>
</evidence>
<protein>
    <recommendedName>
        <fullName evidence="2">Autophagy-related protein 14</fullName>
    </recommendedName>
</protein>
<feature type="compositionally biased region" description="Acidic residues" evidence="4">
    <location>
        <begin position="1287"/>
        <end position="1305"/>
    </location>
</feature>
<proteinExistence type="inferred from homology"/>
<feature type="domain" description="AAA+ ATPase" evidence="5">
    <location>
        <begin position="1054"/>
        <end position="1183"/>
    </location>
</feature>
<dbReference type="PANTHER" id="PTHR46411:SF2">
    <property type="entry name" value="AAA+ ATPASE DOMAIN-CONTAINING PROTEIN"/>
    <property type="match status" value="1"/>
</dbReference>
<dbReference type="Proteomes" id="UP001265746">
    <property type="component" value="Unassembled WGS sequence"/>
</dbReference>
<dbReference type="Gene3D" id="3.40.50.300">
    <property type="entry name" value="P-loop containing nucleotide triphosphate hydrolases"/>
    <property type="match status" value="1"/>
</dbReference>
<gene>
    <name evidence="6" type="ORF">N8I77_012770</name>
</gene>
<feature type="region of interest" description="Disordered" evidence="4">
    <location>
        <begin position="1283"/>
        <end position="1305"/>
    </location>
</feature>
<evidence type="ECO:0000256" key="2">
    <source>
        <dbReference type="ARBA" id="ARBA00013807"/>
    </source>
</evidence>
<dbReference type="InterPro" id="IPR054289">
    <property type="entry name" value="DUF7025"/>
</dbReference>
<evidence type="ECO:0000259" key="5">
    <source>
        <dbReference type="SMART" id="SM00382"/>
    </source>
</evidence>
<evidence type="ECO:0000256" key="4">
    <source>
        <dbReference type="SAM" id="MobiDB-lite"/>
    </source>
</evidence>
<dbReference type="GO" id="GO:0032991">
    <property type="term" value="C:protein-containing complex"/>
    <property type="evidence" value="ECO:0007669"/>
    <property type="project" value="UniProtKB-ARBA"/>
</dbReference>
<keyword evidence="7" id="KW-1185">Reference proteome</keyword>
<dbReference type="Pfam" id="PF10186">
    <property type="entry name" value="ATG14"/>
    <property type="match status" value="1"/>
</dbReference>
<dbReference type="PANTHER" id="PTHR46411">
    <property type="entry name" value="FAMILY ATPASE, PUTATIVE-RELATED"/>
    <property type="match status" value="1"/>
</dbReference>
<evidence type="ECO:0000313" key="7">
    <source>
        <dbReference type="Proteomes" id="UP001265746"/>
    </source>
</evidence>
<feature type="compositionally biased region" description="Basic and acidic residues" evidence="4">
    <location>
        <begin position="105"/>
        <end position="119"/>
    </location>
</feature>
<dbReference type="GO" id="GO:0016887">
    <property type="term" value="F:ATP hydrolysis activity"/>
    <property type="evidence" value="ECO:0007669"/>
    <property type="project" value="InterPro"/>
</dbReference>
<dbReference type="SUPFAM" id="SSF52540">
    <property type="entry name" value="P-loop containing nucleoside triphosphate hydrolases"/>
    <property type="match status" value="1"/>
</dbReference>
<evidence type="ECO:0000256" key="1">
    <source>
        <dbReference type="ARBA" id="ARBA00009574"/>
    </source>
</evidence>
<feature type="region of interest" description="Disordered" evidence="4">
    <location>
        <begin position="105"/>
        <end position="133"/>
    </location>
</feature>